<dbReference type="Proteomes" id="UP000676246">
    <property type="component" value="Unassembled WGS sequence"/>
</dbReference>
<proteinExistence type="predicted"/>
<feature type="domain" description="HTH cro/C1-type" evidence="1">
    <location>
        <begin position="11"/>
        <end position="64"/>
    </location>
</feature>
<dbReference type="EMBL" id="JAGQDD010000001">
    <property type="protein sequence ID" value="MBQ0929068.1"/>
    <property type="molecule type" value="Genomic_DNA"/>
</dbReference>
<dbReference type="PROSITE" id="PS50943">
    <property type="entry name" value="HTH_CROC1"/>
    <property type="match status" value="1"/>
</dbReference>
<organism evidence="2 3">
    <name type="scientific">Ideonella alba</name>
    <dbReference type="NCBI Taxonomy" id="2824118"/>
    <lineage>
        <taxon>Bacteria</taxon>
        <taxon>Pseudomonadati</taxon>
        <taxon>Pseudomonadota</taxon>
        <taxon>Betaproteobacteria</taxon>
        <taxon>Burkholderiales</taxon>
        <taxon>Sphaerotilaceae</taxon>
        <taxon>Ideonella</taxon>
    </lineage>
</organism>
<accession>A0A940Y5F7</accession>
<dbReference type="Gene3D" id="1.10.260.40">
    <property type="entry name" value="lambda repressor-like DNA-binding domains"/>
    <property type="match status" value="1"/>
</dbReference>
<dbReference type="RefSeq" id="WP_210851256.1">
    <property type="nucleotide sequence ID" value="NZ_JAGQDD010000001.1"/>
</dbReference>
<gene>
    <name evidence="2" type="ORF">KAK03_01125</name>
</gene>
<sequence length="246" mass="27796">MSTTQALIQVMKAELKAAGWTYAALARELGLAESSVKRMFARGDMPLARIDAICEVLKTDFTELSRRVAAAQPERHELTLEQERAVVADRKLLLMAVCCQSQWTLEQVVAHYRLSETEGIALLAQLDRLGIIELRPHNRYRLKLAKAFRWRPHGPVMAFFREQVVGDFFGGGFDGEGELLTLVHGQIRPALVASYNDRLQRLAQDFAQQHLADQKLPPDQKQACTLLIGLRSWLFGAFRELRRSGV</sequence>
<evidence type="ECO:0000259" key="1">
    <source>
        <dbReference type="PROSITE" id="PS50943"/>
    </source>
</evidence>
<comment type="caution">
    <text evidence="2">The sequence shown here is derived from an EMBL/GenBank/DDBJ whole genome shotgun (WGS) entry which is preliminary data.</text>
</comment>
<name>A0A940Y5F7_9BURK</name>
<dbReference type="SMART" id="SM00530">
    <property type="entry name" value="HTH_XRE"/>
    <property type="match status" value="1"/>
</dbReference>
<dbReference type="SUPFAM" id="SSF47413">
    <property type="entry name" value="lambda repressor-like DNA-binding domains"/>
    <property type="match status" value="1"/>
</dbReference>
<dbReference type="GO" id="GO:0003677">
    <property type="term" value="F:DNA binding"/>
    <property type="evidence" value="ECO:0007669"/>
    <property type="project" value="InterPro"/>
</dbReference>
<evidence type="ECO:0000313" key="2">
    <source>
        <dbReference type="EMBL" id="MBQ0929068.1"/>
    </source>
</evidence>
<dbReference type="CDD" id="cd00093">
    <property type="entry name" value="HTH_XRE"/>
    <property type="match status" value="1"/>
</dbReference>
<dbReference type="AlphaFoldDB" id="A0A940Y5F7"/>
<dbReference type="InterPro" id="IPR010982">
    <property type="entry name" value="Lambda_DNA-bd_dom_sf"/>
</dbReference>
<evidence type="ECO:0000313" key="3">
    <source>
        <dbReference type="Proteomes" id="UP000676246"/>
    </source>
</evidence>
<reference evidence="2 3" key="1">
    <citation type="submission" date="2021-04" db="EMBL/GenBank/DDBJ databases">
        <title>The genome sequence of Ideonella sp. 3Y2.</title>
        <authorList>
            <person name="Liu Y."/>
        </authorList>
    </citation>
    <scope>NUCLEOTIDE SEQUENCE [LARGE SCALE GENOMIC DNA]</scope>
    <source>
        <strain evidence="2 3">3Y2</strain>
    </source>
</reference>
<dbReference type="InterPro" id="IPR001387">
    <property type="entry name" value="Cro/C1-type_HTH"/>
</dbReference>
<protein>
    <submittedName>
        <fullName evidence="2">Helix-turn-helix transcriptional regulator</fullName>
    </submittedName>
</protein>
<keyword evidence="3" id="KW-1185">Reference proteome</keyword>
<dbReference type="Pfam" id="PF13443">
    <property type="entry name" value="HTH_26"/>
    <property type="match status" value="1"/>
</dbReference>